<gene>
    <name evidence="1" type="ORF">TNCV_4072881</name>
</gene>
<evidence type="ECO:0000313" key="1">
    <source>
        <dbReference type="EMBL" id="GFY29975.1"/>
    </source>
</evidence>
<organism evidence="1 2">
    <name type="scientific">Trichonephila clavipes</name>
    <name type="common">Golden silk orbweaver</name>
    <name type="synonym">Nephila clavipes</name>
    <dbReference type="NCBI Taxonomy" id="2585209"/>
    <lineage>
        <taxon>Eukaryota</taxon>
        <taxon>Metazoa</taxon>
        <taxon>Ecdysozoa</taxon>
        <taxon>Arthropoda</taxon>
        <taxon>Chelicerata</taxon>
        <taxon>Arachnida</taxon>
        <taxon>Araneae</taxon>
        <taxon>Araneomorphae</taxon>
        <taxon>Entelegynae</taxon>
        <taxon>Araneoidea</taxon>
        <taxon>Nephilidae</taxon>
        <taxon>Trichonephila</taxon>
    </lineage>
</organism>
<reference evidence="1" key="1">
    <citation type="submission" date="2020-08" db="EMBL/GenBank/DDBJ databases">
        <title>Multicomponent nature underlies the extraordinary mechanical properties of spider dragline silk.</title>
        <authorList>
            <person name="Kono N."/>
            <person name="Nakamura H."/>
            <person name="Mori M."/>
            <person name="Yoshida Y."/>
            <person name="Ohtoshi R."/>
            <person name="Malay A.D."/>
            <person name="Moran D.A.P."/>
            <person name="Tomita M."/>
            <person name="Numata K."/>
            <person name="Arakawa K."/>
        </authorList>
    </citation>
    <scope>NUCLEOTIDE SEQUENCE</scope>
</reference>
<proteinExistence type="predicted"/>
<dbReference type="Proteomes" id="UP000887159">
    <property type="component" value="Unassembled WGS sequence"/>
</dbReference>
<evidence type="ECO:0000313" key="2">
    <source>
        <dbReference type="Proteomes" id="UP000887159"/>
    </source>
</evidence>
<name>A0A8X6W802_TRICX</name>
<accession>A0A8X6W802</accession>
<keyword evidence="2" id="KW-1185">Reference proteome</keyword>
<dbReference type="AlphaFoldDB" id="A0A8X6W802"/>
<comment type="caution">
    <text evidence="1">The sequence shown here is derived from an EMBL/GenBank/DDBJ whole genome shotgun (WGS) entry which is preliminary data.</text>
</comment>
<sequence>MISVLRCPQPFTGENFKSRSQFTDLPDFWSRCLVAYRRSLLYFAEVQSLGQKSVSAEILRAAAPRKSFRGSINRLVTSTLRIHSLAFLPHKWPILLSTRALRSHVRGNGRMGSCQNRCVPSKDRCEENASGESVHLWVSEKKRWVTSNSSRVSPTSVSPQGVRKEYEVNFETKTLLMILLTLGHQKRKDT</sequence>
<dbReference type="EMBL" id="BMAU01021390">
    <property type="protein sequence ID" value="GFY29975.1"/>
    <property type="molecule type" value="Genomic_DNA"/>
</dbReference>
<protein>
    <submittedName>
        <fullName evidence="1">Uncharacterized protein</fullName>
    </submittedName>
</protein>